<name>A0A6L2JKI1_TANCI</name>
<feature type="region of interest" description="Disordered" evidence="1">
    <location>
        <begin position="362"/>
        <end position="383"/>
    </location>
</feature>
<accession>A0A6L2JKI1</accession>
<evidence type="ECO:0000313" key="2">
    <source>
        <dbReference type="EMBL" id="GEU37270.1"/>
    </source>
</evidence>
<gene>
    <name evidence="2" type="ORF">Tci_009248</name>
</gene>
<protein>
    <submittedName>
        <fullName evidence="2">Reverse transcriptase domain-containing protein</fullName>
    </submittedName>
</protein>
<keyword evidence="2" id="KW-0808">Transferase</keyword>
<reference evidence="2" key="1">
    <citation type="journal article" date="2019" name="Sci. Rep.">
        <title>Draft genome of Tanacetum cinerariifolium, the natural source of mosquito coil.</title>
        <authorList>
            <person name="Yamashiro T."/>
            <person name="Shiraishi A."/>
            <person name="Satake H."/>
            <person name="Nakayama K."/>
        </authorList>
    </citation>
    <scope>NUCLEOTIDE SEQUENCE</scope>
</reference>
<keyword evidence="2" id="KW-0548">Nucleotidyltransferase</keyword>
<feature type="region of interest" description="Disordered" evidence="1">
    <location>
        <begin position="114"/>
        <end position="190"/>
    </location>
</feature>
<organism evidence="2">
    <name type="scientific">Tanacetum cinerariifolium</name>
    <name type="common">Dalmatian daisy</name>
    <name type="synonym">Chrysanthemum cinerariifolium</name>
    <dbReference type="NCBI Taxonomy" id="118510"/>
    <lineage>
        <taxon>Eukaryota</taxon>
        <taxon>Viridiplantae</taxon>
        <taxon>Streptophyta</taxon>
        <taxon>Embryophyta</taxon>
        <taxon>Tracheophyta</taxon>
        <taxon>Spermatophyta</taxon>
        <taxon>Magnoliopsida</taxon>
        <taxon>eudicotyledons</taxon>
        <taxon>Gunneridae</taxon>
        <taxon>Pentapetalae</taxon>
        <taxon>asterids</taxon>
        <taxon>campanulids</taxon>
        <taxon>Asterales</taxon>
        <taxon>Asteraceae</taxon>
        <taxon>Asteroideae</taxon>
        <taxon>Anthemideae</taxon>
        <taxon>Anthemidinae</taxon>
        <taxon>Tanacetum</taxon>
    </lineage>
</organism>
<dbReference type="AlphaFoldDB" id="A0A6L2JKI1"/>
<comment type="caution">
    <text evidence="2">The sequence shown here is derived from an EMBL/GenBank/DDBJ whole genome shotgun (WGS) entry which is preliminary data.</text>
</comment>
<proteinExistence type="predicted"/>
<feature type="compositionally biased region" description="Basic and acidic residues" evidence="1">
    <location>
        <begin position="362"/>
        <end position="372"/>
    </location>
</feature>
<keyword evidence="2" id="KW-0695">RNA-directed DNA polymerase</keyword>
<dbReference type="GO" id="GO:0003964">
    <property type="term" value="F:RNA-directed DNA polymerase activity"/>
    <property type="evidence" value="ECO:0007669"/>
    <property type="project" value="UniProtKB-KW"/>
</dbReference>
<evidence type="ECO:0000256" key="1">
    <source>
        <dbReference type="SAM" id="MobiDB-lite"/>
    </source>
</evidence>
<feature type="compositionally biased region" description="Pro residues" evidence="1">
    <location>
        <begin position="138"/>
        <end position="155"/>
    </location>
</feature>
<sequence length="462" mass="51067">MTTPRPTPFPATTPCAGVLVPFVIIFYFDDEITTLPVRPAPPSLDRIPALFGYPLDSDDDSSDKDLSETAELLHTQTALTSVVHLLSTRPPPTSNAFACRPGKEISMPLGYKAAMDRSRASPPSTPHPLLPSEIPSSSSPPPRLVPSSSSPPPSLLPSSSRKRSRSPSPSLPPLVAPSPPAATVPPPLEHIESVGDDIETLRASLASAMQETMTLRARVGLVEQHDVVTQDSLRIARGRITRSQLRVEYAEQEVKELREQTGDRACTQRTVMTDLDIEASCNRAKAAEQRAETLHVSLGATQMDETITNKNQRMSFVKIEQIVAQQVANAIETIAIYKAKTRVARNLMNRVERKYDKVAKNDSNKRKWEGDHSGCSSQQQNKKHKVIRAFTARPSMKKGYIGNLPLCNKCKFYHTGLCTEKCGNYKWVGHQTRDCSPQSQEQNKGPQWHNRRLKLPVMSVEG</sequence>
<dbReference type="EMBL" id="BKCJ010000908">
    <property type="protein sequence ID" value="GEU37270.1"/>
    <property type="molecule type" value="Genomic_DNA"/>
</dbReference>
<feature type="compositionally biased region" description="Pro residues" evidence="1">
    <location>
        <begin position="169"/>
        <end position="188"/>
    </location>
</feature>